<dbReference type="InterPro" id="IPR004255">
    <property type="entry name" value="O-acyltransferase_WSD1_N"/>
</dbReference>
<proteinExistence type="inferred from homology"/>
<evidence type="ECO:0000256" key="6">
    <source>
        <dbReference type="ARBA" id="ARBA00047604"/>
    </source>
</evidence>
<comment type="catalytic activity">
    <reaction evidence="7">
        <text>an acyl-CoA + a 1,2-diacyl-sn-glycerol = a triacyl-sn-glycerol + CoA</text>
        <dbReference type="Rhea" id="RHEA:10868"/>
        <dbReference type="ChEBI" id="CHEBI:17815"/>
        <dbReference type="ChEBI" id="CHEBI:57287"/>
        <dbReference type="ChEBI" id="CHEBI:58342"/>
        <dbReference type="ChEBI" id="CHEBI:64615"/>
        <dbReference type="EC" id="2.3.1.20"/>
    </reaction>
</comment>
<evidence type="ECO:0000313" key="11">
    <source>
        <dbReference type="EMBL" id="CAG7833036.1"/>
    </source>
</evidence>
<evidence type="ECO:0000256" key="4">
    <source>
        <dbReference type="ARBA" id="ARBA00023315"/>
    </source>
</evidence>
<dbReference type="OrthoDB" id="619536at2759"/>
<gene>
    <name evidence="11" type="ORF">AFUS01_LOCUS42688</name>
</gene>
<dbReference type="Pfam" id="PF03007">
    <property type="entry name" value="WS_DGAT_cat"/>
    <property type="match status" value="1"/>
</dbReference>
<dbReference type="InterPro" id="IPR009721">
    <property type="entry name" value="O-acyltransferase_WSD1_C"/>
</dbReference>
<organism evidence="11 12">
    <name type="scientific">Allacma fusca</name>
    <dbReference type="NCBI Taxonomy" id="39272"/>
    <lineage>
        <taxon>Eukaryota</taxon>
        <taxon>Metazoa</taxon>
        <taxon>Ecdysozoa</taxon>
        <taxon>Arthropoda</taxon>
        <taxon>Hexapoda</taxon>
        <taxon>Collembola</taxon>
        <taxon>Symphypleona</taxon>
        <taxon>Sminthuridae</taxon>
        <taxon>Allacma</taxon>
    </lineage>
</organism>
<accession>A0A8J2LKK6</accession>
<dbReference type="AlphaFoldDB" id="A0A8J2LKK6"/>
<comment type="caution">
    <text evidence="11">The sequence shown here is derived from an EMBL/GenBank/DDBJ whole genome shotgun (WGS) entry which is preliminary data.</text>
</comment>
<dbReference type="GO" id="GO:0004144">
    <property type="term" value="F:diacylglycerol O-acyltransferase activity"/>
    <property type="evidence" value="ECO:0007669"/>
    <property type="project" value="UniProtKB-EC"/>
</dbReference>
<dbReference type="PANTHER" id="PTHR31650:SF1">
    <property type="entry name" value="WAX ESTER SYNTHASE_DIACYLGLYCEROL ACYLTRANSFERASE 4-RELATED"/>
    <property type="match status" value="1"/>
</dbReference>
<sequence length="552" mass="62384">MSHESVTKFILSVLNRTQELYMNNSHSIVFDAVEVPINPAAGNYLIQFYVLLSVIWLLCNISIPKVPLQFIKSLSEMLFLNVTVLLLMPVILTFNCTVSLIRYGIRISFKYFYHGEFILMNSSDAFWAIEDKNQSCNFNCVYVLQGVCDVAKIRQKIWAITEKKDYERMRRIVVHKFGFFCWRRVSNMNIRNHVKILENPNKNATTEKQVFAHIQKLDVVFPQNKPPWEALIIPNFMYEDQEEGKRHYALIFRVHHAIMDGISAGQIIRNEIADGSTTLSVNPCDKVRISKLQRFGAYLIFAMTGVRATVKSLLLPERNAFHTGEALKGPKTFGWSKKIDLKALKQVKDKTGTTTTAVLLSALGLGLKNLATSKNYSFPSVIHAGPTVAVLPYPNTKPQNRFILAHLPIEVGSGQRIRVLQNVHKQARNLSTSSELIMNQILLWLVGRWPVFVMQIFMRMLHATVLVSNVPGFKEECYLFGDRLVDAVGWPPLKVSTGIAMCLFSYAGKVRAAIVGDTVSLAEDSDVEKLVQEFEKEIECLAADAGVTTSVF</sequence>
<dbReference type="GO" id="GO:0047196">
    <property type="term" value="F:long-chain-alcohol O-fatty-acyltransferase activity"/>
    <property type="evidence" value="ECO:0007669"/>
    <property type="project" value="UniProtKB-EC"/>
</dbReference>
<evidence type="ECO:0000256" key="5">
    <source>
        <dbReference type="ARBA" id="ARBA00024360"/>
    </source>
</evidence>
<dbReference type="GO" id="GO:0005886">
    <property type="term" value="C:plasma membrane"/>
    <property type="evidence" value="ECO:0007669"/>
    <property type="project" value="TreeGrafter"/>
</dbReference>
<dbReference type="InterPro" id="IPR045034">
    <property type="entry name" value="O-acyltransferase_WSD1-like"/>
</dbReference>
<keyword evidence="3" id="KW-0808">Transferase</keyword>
<keyword evidence="8" id="KW-1133">Transmembrane helix</keyword>
<dbReference type="GO" id="GO:0019432">
    <property type="term" value="P:triglyceride biosynthetic process"/>
    <property type="evidence" value="ECO:0007669"/>
    <property type="project" value="TreeGrafter"/>
</dbReference>
<evidence type="ECO:0000256" key="7">
    <source>
        <dbReference type="ARBA" id="ARBA00048109"/>
    </source>
</evidence>
<keyword evidence="4" id="KW-0012">Acyltransferase</keyword>
<dbReference type="EMBL" id="CAJVCH010568207">
    <property type="protein sequence ID" value="CAG7833036.1"/>
    <property type="molecule type" value="Genomic_DNA"/>
</dbReference>
<keyword evidence="8" id="KW-0812">Transmembrane</keyword>
<feature type="transmembrane region" description="Helical" evidence="8">
    <location>
        <begin position="44"/>
        <end position="66"/>
    </location>
</feature>
<evidence type="ECO:0000259" key="9">
    <source>
        <dbReference type="Pfam" id="PF03007"/>
    </source>
</evidence>
<feature type="transmembrane region" description="Helical" evidence="8">
    <location>
        <begin position="78"/>
        <end position="101"/>
    </location>
</feature>
<feature type="domain" description="O-acyltransferase WSD1-like N-terminal" evidence="9">
    <location>
        <begin position="124"/>
        <end position="270"/>
    </location>
</feature>
<evidence type="ECO:0000256" key="8">
    <source>
        <dbReference type="SAM" id="Phobius"/>
    </source>
</evidence>
<keyword evidence="8" id="KW-0472">Membrane</keyword>
<comment type="pathway">
    <text evidence="1">Glycerolipid metabolism; triacylglycerol biosynthesis.</text>
</comment>
<evidence type="ECO:0000259" key="10">
    <source>
        <dbReference type="Pfam" id="PF06974"/>
    </source>
</evidence>
<reference evidence="11" key="1">
    <citation type="submission" date="2021-06" db="EMBL/GenBank/DDBJ databases">
        <authorList>
            <person name="Hodson N. C."/>
            <person name="Mongue J. A."/>
            <person name="Jaron S. K."/>
        </authorList>
    </citation>
    <scope>NUCLEOTIDE SEQUENCE</scope>
</reference>
<comment type="similarity">
    <text evidence="5">In the N-terminal section; belongs to the long-chain O-acyltransferase family.</text>
</comment>
<evidence type="ECO:0008006" key="13">
    <source>
        <dbReference type="Google" id="ProtNLM"/>
    </source>
</evidence>
<comment type="pathway">
    <text evidence="2">Lipid metabolism.</text>
</comment>
<keyword evidence="12" id="KW-1185">Reference proteome</keyword>
<evidence type="ECO:0000256" key="3">
    <source>
        <dbReference type="ARBA" id="ARBA00022679"/>
    </source>
</evidence>
<protein>
    <recommendedName>
        <fullName evidence="13">Diacylglycerol O-acyltransferase</fullName>
    </recommendedName>
</protein>
<comment type="catalytic activity">
    <reaction evidence="6">
        <text>a long chain fatty alcohol + a fatty acyl-CoA = a long-chain alcohol wax ester + CoA</text>
        <dbReference type="Rhea" id="RHEA:38443"/>
        <dbReference type="ChEBI" id="CHEBI:17135"/>
        <dbReference type="ChEBI" id="CHEBI:57287"/>
        <dbReference type="ChEBI" id="CHEBI:77636"/>
        <dbReference type="ChEBI" id="CHEBI:235323"/>
        <dbReference type="EC" id="2.3.1.75"/>
    </reaction>
</comment>
<evidence type="ECO:0000256" key="1">
    <source>
        <dbReference type="ARBA" id="ARBA00004771"/>
    </source>
</evidence>
<evidence type="ECO:0000313" key="12">
    <source>
        <dbReference type="Proteomes" id="UP000708208"/>
    </source>
</evidence>
<evidence type="ECO:0000256" key="2">
    <source>
        <dbReference type="ARBA" id="ARBA00005189"/>
    </source>
</evidence>
<dbReference type="Proteomes" id="UP000708208">
    <property type="component" value="Unassembled WGS sequence"/>
</dbReference>
<name>A0A8J2LKK6_9HEXA</name>
<dbReference type="PANTHER" id="PTHR31650">
    <property type="entry name" value="O-ACYLTRANSFERASE (WSD1-LIKE) FAMILY PROTEIN"/>
    <property type="match status" value="1"/>
</dbReference>
<dbReference type="Pfam" id="PF06974">
    <property type="entry name" value="WS_DGAT_C"/>
    <property type="match status" value="1"/>
</dbReference>
<feature type="domain" description="O-acyltransferase WSD1 C-terminal" evidence="10">
    <location>
        <begin position="400"/>
        <end position="539"/>
    </location>
</feature>